<name>A0ABX9VZ61_9GAMM</name>
<dbReference type="RefSeq" id="WP_123183311.1">
    <property type="nucleotide sequence ID" value="NZ_RHGB01000020.1"/>
</dbReference>
<dbReference type="PANTHER" id="PTHR43157:SF31">
    <property type="entry name" value="PHOSPHATIDYLINOSITOL-GLYCAN BIOSYNTHESIS CLASS F PROTEIN"/>
    <property type="match status" value="1"/>
</dbReference>
<dbReference type="InterPro" id="IPR002347">
    <property type="entry name" value="SDR_fam"/>
</dbReference>
<protein>
    <submittedName>
        <fullName evidence="2">SDR family oxidoreductase</fullName>
    </submittedName>
</protein>
<dbReference type="Pfam" id="PF00106">
    <property type="entry name" value="adh_short"/>
    <property type="match status" value="2"/>
</dbReference>
<keyword evidence="1" id="KW-0560">Oxidoreductase</keyword>
<evidence type="ECO:0000313" key="3">
    <source>
        <dbReference type="Proteomes" id="UP000274695"/>
    </source>
</evidence>
<evidence type="ECO:0000256" key="1">
    <source>
        <dbReference type="ARBA" id="ARBA00023002"/>
    </source>
</evidence>
<comment type="caution">
    <text evidence="2">The sequence shown here is derived from an EMBL/GenBank/DDBJ whole genome shotgun (WGS) entry which is preliminary data.</text>
</comment>
<keyword evidence="3" id="KW-1185">Reference proteome</keyword>
<gene>
    <name evidence="2" type="ORF">D0911_15750</name>
</gene>
<organism evidence="2 3">
    <name type="scientific">Zhongshania marina</name>
    <dbReference type="NCBI Taxonomy" id="2304603"/>
    <lineage>
        <taxon>Bacteria</taxon>
        <taxon>Pseudomonadati</taxon>
        <taxon>Pseudomonadota</taxon>
        <taxon>Gammaproteobacteria</taxon>
        <taxon>Cellvibrionales</taxon>
        <taxon>Spongiibacteraceae</taxon>
        <taxon>Zhongshania</taxon>
    </lineage>
</organism>
<reference evidence="2 3" key="1">
    <citation type="submission" date="2018-10" db="EMBL/GenBank/DDBJ databases">
        <title>Draft genome sequence of Zhongshania sp. DSW25-10.</title>
        <authorList>
            <person name="Oh J."/>
        </authorList>
    </citation>
    <scope>NUCLEOTIDE SEQUENCE [LARGE SCALE GENOMIC DNA]</scope>
    <source>
        <strain evidence="2 3">DSW25-10</strain>
    </source>
</reference>
<evidence type="ECO:0000313" key="2">
    <source>
        <dbReference type="EMBL" id="RNL59552.1"/>
    </source>
</evidence>
<proteinExistence type="predicted"/>
<dbReference type="PRINTS" id="PR00081">
    <property type="entry name" value="GDHRDH"/>
</dbReference>
<accession>A0ABX9VZ61</accession>
<dbReference type="Proteomes" id="UP000274695">
    <property type="component" value="Unassembled WGS sequence"/>
</dbReference>
<sequence>MSMLNKVCLITGATSGIGRETALALAEQGAELFIVCRNAQKGEAVLAEITSQNPDCKITLLLGDLACQADIHRIAQQFLETGKPLHLLMNNAGVVNTHRKLSRDGIEETFAVNHLAYFLMTELLRERLVESAPARIVSVASEAHSFVKGLQFDDLEYESTPYKTFKVYGHSKLCNILWTRRLAKQLQGTGVTVNCVHPGAVSTGLGHQDHAVIGKIVGLLLKPFFRSPAQGAKTSIYVATSPNVENITGEYFSDSKIKRVKPWAKDDEAAERLWKISEEYLKLA</sequence>
<dbReference type="Gene3D" id="3.40.50.720">
    <property type="entry name" value="NAD(P)-binding Rossmann-like Domain"/>
    <property type="match status" value="1"/>
</dbReference>
<dbReference type="CDD" id="cd05327">
    <property type="entry name" value="retinol-DH_like_SDR_c_like"/>
    <property type="match status" value="1"/>
</dbReference>
<dbReference type="PANTHER" id="PTHR43157">
    <property type="entry name" value="PHOSPHATIDYLINOSITOL-GLYCAN BIOSYNTHESIS CLASS F PROTEIN-RELATED"/>
    <property type="match status" value="1"/>
</dbReference>
<dbReference type="SUPFAM" id="SSF51735">
    <property type="entry name" value="NAD(P)-binding Rossmann-fold domains"/>
    <property type="match status" value="1"/>
</dbReference>
<dbReference type="InterPro" id="IPR036291">
    <property type="entry name" value="NAD(P)-bd_dom_sf"/>
</dbReference>
<dbReference type="EMBL" id="RHGB01000020">
    <property type="protein sequence ID" value="RNL59552.1"/>
    <property type="molecule type" value="Genomic_DNA"/>
</dbReference>